<evidence type="ECO:0000313" key="1">
    <source>
        <dbReference type="EMBL" id="VXB22557.1"/>
    </source>
</evidence>
<organism evidence="1 2">
    <name type="scientific">Pantoea brenneri</name>
    <dbReference type="NCBI Taxonomy" id="472694"/>
    <lineage>
        <taxon>Bacteria</taxon>
        <taxon>Pseudomonadati</taxon>
        <taxon>Pseudomonadota</taxon>
        <taxon>Gammaproteobacteria</taxon>
        <taxon>Enterobacterales</taxon>
        <taxon>Erwiniaceae</taxon>
        <taxon>Pantoea</taxon>
    </lineage>
</organism>
<gene>
    <name evidence="1" type="ORF">PANT111_130092</name>
</gene>
<comment type="caution">
    <text evidence="1">The sequence shown here is derived from an EMBL/GenBank/DDBJ whole genome shotgun (WGS) entry which is preliminary data.</text>
</comment>
<sequence length="67" mass="7709">MQRYPLWQDSMPDRLHISTQISMEELMLTGCTTTSDHRYHDPNDYQLDERIEAATVKGIISMPVAAV</sequence>
<name>A0AAX3J1M2_9GAMM</name>
<accession>A0AAX3J1M2</accession>
<dbReference type="Proteomes" id="UP000433737">
    <property type="component" value="Unassembled WGS sequence"/>
</dbReference>
<dbReference type="AlphaFoldDB" id="A0AAX3J1M2"/>
<reference evidence="1 2" key="1">
    <citation type="submission" date="2019-10" db="EMBL/GenBank/DDBJ databases">
        <authorList>
            <person name="Karimi E."/>
        </authorList>
    </citation>
    <scope>NUCLEOTIDE SEQUENCE [LARGE SCALE GENOMIC DNA]</scope>
    <source>
        <strain evidence="1">Pantoea sp. 111</strain>
    </source>
</reference>
<dbReference type="EMBL" id="CABWMH010000005">
    <property type="protein sequence ID" value="VXB22557.1"/>
    <property type="molecule type" value="Genomic_DNA"/>
</dbReference>
<proteinExistence type="predicted"/>
<dbReference type="Gene3D" id="3.20.20.140">
    <property type="entry name" value="Metal-dependent hydrolases"/>
    <property type="match status" value="1"/>
</dbReference>
<evidence type="ECO:0000313" key="2">
    <source>
        <dbReference type="Proteomes" id="UP000433737"/>
    </source>
</evidence>
<protein>
    <submittedName>
        <fullName evidence="1">Uncharacterized protein</fullName>
    </submittedName>
</protein>